<dbReference type="InterPro" id="IPR010826">
    <property type="entry name" value="Phlebovirus_G1"/>
</dbReference>
<dbReference type="Proteomes" id="UP000503335">
    <property type="component" value="Genome"/>
</dbReference>
<keyword evidence="19" id="KW-1038">Host endoplasmic reticulum</keyword>
<evidence type="ECO:0000256" key="12">
    <source>
        <dbReference type="ARBA" id="ARBA00022812"/>
    </source>
</evidence>
<keyword evidence="13" id="KW-0946">Virion</keyword>
<feature type="domain" description="Phlebovirus glycoprotein G2 C-terminal" evidence="28">
    <location>
        <begin position="1171"/>
        <end position="1326"/>
    </location>
</feature>
<keyword evidence="7" id="KW-0945">Host-virus interaction</keyword>
<dbReference type="Gene3D" id="2.60.40.3770">
    <property type="match status" value="1"/>
</dbReference>
<keyword evidence="17" id="KW-1015">Disulfide bond</keyword>
<evidence type="ECO:0000259" key="25">
    <source>
        <dbReference type="Pfam" id="PF07243"/>
    </source>
</evidence>
<evidence type="ECO:0000259" key="27">
    <source>
        <dbReference type="Pfam" id="PF07246"/>
    </source>
</evidence>
<reference evidence="29 30" key="1">
    <citation type="journal article" date="2011" name="J. Virol.">
        <title>Characterization of the Candiru antigenic complex (Bunyaviridae: Phlebovirus), a highly diverse and reassorting group of viruses affecting humans in tropical America.</title>
        <authorList>
            <person name="Palacios G."/>
            <person name="Tesh R."/>
            <person name="Travassos da Rosa A."/>
            <person name="Savji N."/>
            <person name="Sze W."/>
            <person name="Jain K."/>
            <person name="Serge R."/>
            <person name="Guzman H."/>
            <person name="Guevara C."/>
            <person name="Nunes M.R."/>
            <person name="Nunes-Neto J.P."/>
            <person name="Kochel T."/>
            <person name="Hutchison S."/>
            <person name="Vasconcelos P.F."/>
            <person name="Lipkin W.I."/>
        </authorList>
    </citation>
    <scope>NUCLEOTIDE SEQUENCE [LARGE SCALE GENOMIC DNA]</scope>
</reference>
<comment type="similarity">
    <text evidence="22">Belongs to the phlebovirus envelope glycoprotein family.</text>
</comment>
<keyword evidence="9 24" id="KW-0812">Transmembrane</keyword>
<evidence type="ECO:0000256" key="13">
    <source>
        <dbReference type="ARBA" id="ARBA00022844"/>
    </source>
</evidence>
<keyword evidence="15 24" id="KW-1133">Transmembrane helix</keyword>
<dbReference type="EMBL" id="HM119402">
    <property type="protein sequence ID" value="AEA30042.1"/>
    <property type="molecule type" value="Genomic_RNA"/>
</dbReference>
<evidence type="ECO:0000256" key="17">
    <source>
        <dbReference type="ARBA" id="ARBA00023157"/>
    </source>
</evidence>
<feature type="coiled-coil region" evidence="23">
    <location>
        <begin position="158"/>
        <end position="192"/>
    </location>
</feature>
<organism evidence="29 30">
    <name type="scientific">Alenquer virus</name>
    <dbReference type="NCBI Taxonomy" id="629726"/>
    <lineage>
        <taxon>Viruses</taxon>
        <taxon>Riboviria</taxon>
        <taxon>Orthornavirae</taxon>
        <taxon>Negarnaviricota</taxon>
        <taxon>Polyploviricotina</taxon>
        <taxon>Bunyaviricetes</taxon>
        <taxon>Hareavirales</taxon>
        <taxon>Phenuiviridae</taxon>
        <taxon>Phlebovirus</taxon>
        <taxon>Phlebovirus alenquerense</taxon>
    </lineage>
</organism>
<evidence type="ECO:0000256" key="21">
    <source>
        <dbReference type="ARBA" id="ARBA00031199"/>
    </source>
</evidence>
<dbReference type="GO" id="GO:0039654">
    <property type="term" value="P:fusion of virus membrane with host endosome membrane"/>
    <property type="evidence" value="ECO:0007669"/>
    <property type="project" value="UniProtKB-KW"/>
</dbReference>
<evidence type="ECO:0000259" key="28">
    <source>
        <dbReference type="Pfam" id="PF19019"/>
    </source>
</evidence>
<feature type="domain" description="Phlebovirus nonstructural NS-M" evidence="27">
    <location>
        <begin position="3"/>
        <end position="274"/>
    </location>
</feature>
<feature type="transmembrane region" description="Helical" evidence="24">
    <location>
        <begin position="1300"/>
        <end position="1324"/>
    </location>
</feature>
<feature type="transmembrane region" description="Helical" evidence="24">
    <location>
        <begin position="762"/>
        <end position="780"/>
    </location>
</feature>
<dbReference type="PIRSF" id="PIRSF003961">
    <property type="entry name" value="M_poly_PhleboV"/>
    <property type="match status" value="1"/>
</dbReference>
<feature type="coiled-coil region" evidence="23">
    <location>
        <begin position="228"/>
        <end position="255"/>
    </location>
</feature>
<keyword evidence="12" id="KW-1040">Host Golgi apparatus</keyword>
<proteinExistence type="inferred from homology"/>
<dbReference type="Gene3D" id="2.60.98.50">
    <property type="match status" value="3"/>
</dbReference>
<dbReference type="GO" id="GO:0046718">
    <property type="term" value="P:symbiont entry into host cell"/>
    <property type="evidence" value="ECO:0007669"/>
    <property type="project" value="UniProtKB-KW"/>
</dbReference>
<keyword evidence="6" id="KW-1170">Fusion of virus membrane with host endosomal membrane</keyword>
<evidence type="ECO:0000256" key="7">
    <source>
        <dbReference type="ARBA" id="ARBA00022581"/>
    </source>
</evidence>
<evidence type="ECO:0000256" key="1">
    <source>
        <dbReference type="ARBA" id="ARBA00004244"/>
    </source>
</evidence>
<feature type="transmembrane region" description="Helical" evidence="24">
    <location>
        <begin position="723"/>
        <end position="741"/>
    </location>
</feature>
<protein>
    <recommendedName>
        <fullName evidence="4">Envelopment polyprotein</fullName>
    </recommendedName>
    <alternativeName>
        <fullName evidence="21">M polyprotein</fullName>
    </alternativeName>
</protein>
<evidence type="ECO:0000313" key="29">
    <source>
        <dbReference type="EMBL" id="AEA30042.1"/>
    </source>
</evidence>
<evidence type="ECO:0000256" key="14">
    <source>
        <dbReference type="ARBA" id="ARBA00022870"/>
    </source>
</evidence>
<keyword evidence="18" id="KW-0325">Glycoprotein</keyword>
<dbReference type="InterPro" id="IPR009879">
    <property type="entry name" value="Phlebovirus_NSM"/>
</dbReference>
<keyword evidence="14" id="KW-1043">Host membrane</keyword>
<comment type="subcellular location">
    <subcellularLocation>
        <location evidence="1">Host Golgi apparatus membrane</location>
        <topology evidence="1">Single-pass type I membrane protein</topology>
    </subcellularLocation>
    <subcellularLocation>
        <location evidence="2">Host endoplasmic reticulum membrane</location>
        <topology evidence="2">Single-pass type I membrane protein</topology>
    </subcellularLocation>
    <subcellularLocation>
        <location evidence="3">Virion membrane</location>
        <topology evidence="3">Single-pass type I membrane protein</topology>
    </subcellularLocation>
</comment>
<accession>F2W3P3</accession>
<evidence type="ECO:0000256" key="2">
    <source>
        <dbReference type="ARBA" id="ARBA00004482"/>
    </source>
</evidence>
<keyword evidence="23" id="KW-0175">Coiled coil</keyword>
<keyword evidence="11" id="KW-1161">Viral attachment to host cell</keyword>
<name>F2W3P3_9VIRU</name>
<evidence type="ECO:0000256" key="6">
    <source>
        <dbReference type="ARBA" id="ARBA00022510"/>
    </source>
</evidence>
<evidence type="ECO:0000256" key="10">
    <source>
        <dbReference type="ARBA" id="ARBA00022729"/>
    </source>
</evidence>
<evidence type="ECO:0000259" key="26">
    <source>
        <dbReference type="Pfam" id="PF07245"/>
    </source>
</evidence>
<evidence type="ECO:0000256" key="19">
    <source>
        <dbReference type="ARBA" id="ARBA00023184"/>
    </source>
</evidence>
<dbReference type="GO" id="GO:0044167">
    <property type="term" value="C:host cell endoplasmic reticulum membrane"/>
    <property type="evidence" value="ECO:0007669"/>
    <property type="project" value="UniProtKB-SubCell"/>
</dbReference>
<keyword evidence="5" id="KW-1168">Fusion of virus membrane with host membrane</keyword>
<feature type="domain" description="Phlebovirus glycoprotein G2 fusion" evidence="26">
    <location>
        <begin position="834"/>
        <end position="1147"/>
    </location>
</feature>
<dbReference type="GO" id="GO:0044178">
    <property type="term" value="C:host cell Golgi membrane"/>
    <property type="evidence" value="ECO:0007669"/>
    <property type="project" value="UniProtKB-SubCell"/>
</dbReference>
<dbReference type="GO" id="GO:0016020">
    <property type="term" value="C:membrane"/>
    <property type="evidence" value="ECO:0007669"/>
    <property type="project" value="InterPro"/>
</dbReference>
<dbReference type="GO" id="GO:0019062">
    <property type="term" value="P:virion attachment to host cell"/>
    <property type="evidence" value="ECO:0007669"/>
    <property type="project" value="UniProtKB-KW"/>
</dbReference>
<evidence type="ECO:0000256" key="15">
    <source>
        <dbReference type="ARBA" id="ARBA00022989"/>
    </source>
</evidence>
<evidence type="ECO:0000256" key="16">
    <source>
        <dbReference type="ARBA" id="ARBA00023136"/>
    </source>
</evidence>
<keyword evidence="16 24" id="KW-0472">Membrane</keyword>
<evidence type="ECO:0000256" key="18">
    <source>
        <dbReference type="ARBA" id="ARBA00023180"/>
    </source>
</evidence>
<dbReference type="GeneID" id="65101232"/>
<dbReference type="GO" id="GO:0055036">
    <property type="term" value="C:virion membrane"/>
    <property type="evidence" value="ECO:0007669"/>
    <property type="project" value="UniProtKB-SubCell"/>
</dbReference>
<evidence type="ECO:0000256" key="11">
    <source>
        <dbReference type="ARBA" id="ARBA00022804"/>
    </source>
</evidence>
<evidence type="ECO:0000256" key="9">
    <source>
        <dbReference type="ARBA" id="ARBA00022692"/>
    </source>
</evidence>
<dbReference type="RefSeq" id="YP_010086108.1">
    <property type="nucleotide sequence ID" value="NC_055332.1"/>
</dbReference>
<dbReference type="KEGG" id="vg:65101232"/>
<keyword evidence="20" id="KW-1160">Virus entry into host cell</keyword>
<keyword evidence="8" id="KW-1162">Viral penetration into host cytoplasm</keyword>
<dbReference type="InterPro" id="IPR043603">
    <property type="entry name" value="Phlebo_G2_C"/>
</dbReference>
<evidence type="ECO:0000256" key="23">
    <source>
        <dbReference type="SAM" id="Coils"/>
    </source>
</evidence>
<evidence type="ECO:0000256" key="24">
    <source>
        <dbReference type="SAM" id="Phobius"/>
    </source>
</evidence>
<dbReference type="Pfam" id="PF07245">
    <property type="entry name" value="Phlebovirus_G2"/>
    <property type="match status" value="1"/>
</dbReference>
<keyword evidence="10" id="KW-0732">Signal</keyword>
<evidence type="ECO:0000256" key="5">
    <source>
        <dbReference type="ARBA" id="ARBA00022506"/>
    </source>
</evidence>
<evidence type="ECO:0000256" key="4">
    <source>
        <dbReference type="ARBA" id="ARBA00015294"/>
    </source>
</evidence>
<evidence type="ECO:0000256" key="8">
    <source>
        <dbReference type="ARBA" id="ARBA00022595"/>
    </source>
</evidence>
<sequence>MKILFIIKRIAFALAAYTLTGWSMEGQTKICLSNESPLEGIVYYWEDLKRKRKKQVKGDSTNHLDCRIGEGDPMLMSNSSMMKMIEQVQLSITPLKLTCSGNLENSGVSVNFNGLDDTEPGYNIVDCDNFRVFSDLGIIVGDGKSWVEKYNASYDQKLLSANQKVLDLESQLEDAKNVRLDDKNEIQSLIRENQMLLHKISNLTGIAYNTNNSLRALQSELFSAKDHHKIIIDEKNKLSEENKRMREKLSMIEKSNTSKSNVSSVSSILKTAVLLTTTIPFLDIVELADASTHVALQNPYIHVKNRIGGGLYRFDSEDDATCKGLTYGLACAGFDYMIRPDKYPFFNSYVMHLTPLEAYAEGIVEKEGDSCEMGKSKDPKCLEGRQFIKASCPQGVNGVYYLNDKGKLSHSRCKEDEYEITEDCAFCRKMKKKGSKGVMKTSVSIQDAFCQKDAEEYSGPKITVQGICEIGTTVYKLCSNHAQHYENIPFVIFKNGGKIYLERLITKNLELIADVSFICYEHKGQDGTETETRELKRVKVGDCKNVNSSKSKHCTGDHVFCQKYGCSGSYPEVKCITAPGSGPVLVNILGSWVKPKCLGYEKVLVKREVKRSFVVPQAECETCISSCEDDGIRVTSTGFKITSAVSCSHGSCVSTHQDPSTTIVVPYPGLSIASGGLIGVQLSHNDDSTSLHLVVNCPPRDVCETLHCFFCIRGIINYQCHTILSSLLLSSILSMMIYFLLFSIGKMLYFFKVIPKRLRSPFMWIFMLLCWLIQLVKKGLRSMSLRINNSIGWTNHAELQEVINHRPIAQRRPIPRFQATMFILFSIFSLGLSCSETTLSNSKQTKCVQSGGNVKCTISATITMKAGIIGGESCFIIKGPMDNQQKTVRIKTVSSEIVCREGNSFWTSHYTPYCLSSRRCHLVGDCTGNRCQSWTDDLVSTEFKNSNDNLQMNENKCFEQCGAIGCGCFNINPSCLFVHTVLKSVKPEAIRVFSCVDWVHRLTLLITGPDGEKEKVILSSMGTKFLSWGTVSLTLDAETISGTNSYSFLESSRGGFAIYDEAFSEVPREGFLGEIRCSSESAAVTAHSSCIRAPNLIKYKPMTDIIECTASLIDPFAAFVKGSLPQVRNGMTYTSSMDKKTVQAFNSGSIRALLTITMDDHEIEFLSNAEKCDATFINITGCYSCNYGARVCVRIKAQGNSNFLAVNEKESFYMSIGAWTGTRDYCQVMHFSTPEVDITTQYSCGGESRPLRVKGLLISLGVSDLRNNTGGSSVVVNPSETRWNLSGWLSGLTSWLGGTWAAVMKIILFLFFGFLMLIVLLLFLRSLGMSLFKKIKLT</sequence>
<feature type="domain" description="Phlebovirus glycoprotein G1" evidence="25">
    <location>
        <begin position="302"/>
        <end position="827"/>
    </location>
</feature>
<evidence type="ECO:0000256" key="22">
    <source>
        <dbReference type="ARBA" id="ARBA00033745"/>
    </source>
</evidence>
<evidence type="ECO:0000256" key="20">
    <source>
        <dbReference type="ARBA" id="ARBA00023296"/>
    </source>
</evidence>
<dbReference type="InterPro" id="IPR016404">
    <property type="entry name" value="M_polyprot_prcur_phlebovir"/>
</dbReference>
<dbReference type="Pfam" id="PF07243">
    <property type="entry name" value="Phlebovirus_G1"/>
    <property type="match status" value="1"/>
</dbReference>
<dbReference type="Pfam" id="PF07246">
    <property type="entry name" value="Phlebovirus_NSM"/>
    <property type="match status" value="1"/>
</dbReference>
<dbReference type="InterPro" id="IPR009878">
    <property type="entry name" value="Phlebovirus_G2_fusion"/>
</dbReference>
<keyword evidence="30" id="KW-1185">Reference proteome</keyword>
<evidence type="ECO:0000313" key="30">
    <source>
        <dbReference type="Proteomes" id="UP000503335"/>
    </source>
</evidence>
<evidence type="ECO:0000256" key="3">
    <source>
        <dbReference type="ARBA" id="ARBA00004563"/>
    </source>
</evidence>
<dbReference type="Pfam" id="PF19019">
    <property type="entry name" value="Phlebo_G2_C"/>
    <property type="match status" value="1"/>
</dbReference>